<evidence type="ECO:0000313" key="1">
    <source>
        <dbReference type="EMBL" id="KYM78870.1"/>
    </source>
</evidence>
<keyword evidence="2" id="KW-1185">Reference proteome</keyword>
<accession>A0A151HZY8</accession>
<gene>
    <name evidence="1" type="ORF">ALC53_10678</name>
</gene>
<proteinExistence type="predicted"/>
<protein>
    <submittedName>
        <fullName evidence="1">Uncharacterized protein</fullName>
    </submittedName>
</protein>
<name>A0A151HZY8_9HYME</name>
<organism evidence="1 2">
    <name type="scientific">Atta colombica</name>
    <dbReference type="NCBI Taxonomy" id="520822"/>
    <lineage>
        <taxon>Eukaryota</taxon>
        <taxon>Metazoa</taxon>
        <taxon>Ecdysozoa</taxon>
        <taxon>Arthropoda</taxon>
        <taxon>Hexapoda</taxon>
        <taxon>Insecta</taxon>
        <taxon>Pterygota</taxon>
        <taxon>Neoptera</taxon>
        <taxon>Endopterygota</taxon>
        <taxon>Hymenoptera</taxon>
        <taxon>Apocrita</taxon>
        <taxon>Aculeata</taxon>
        <taxon>Formicoidea</taxon>
        <taxon>Formicidae</taxon>
        <taxon>Myrmicinae</taxon>
        <taxon>Atta</taxon>
    </lineage>
</organism>
<reference evidence="1 2" key="1">
    <citation type="submission" date="2015-09" db="EMBL/GenBank/DDBJ databases">
        <title>Atta colombica WGS genome.</title>
        <authorList>
            <person name="Nygaard S."/>
            <person name="Hu H."/>
            <person name="Boomsma J."/>
            <person name="Zhang G."/>
        </authorList>
    </citation>
    <scope>NUCLEOTIDE SEQUENCE [LARGE SCALE GENOMIC DNA]</scope>
    <source>
        <strain evidence="1">Treedump-2</strain>
        <tissue evidence="1">Whole body</tissue>
    </source>
</reference>
<dbReference type="Proteomes" id="UP000078540">
    <property type="component" value="Unassembled WGS sequence"/>
</dbReference>
<dbReference type="EMBL" id="KQ976633">
    <property type="protein sequence ID" value="KYM78870.1"/>
    <property type="molecule type" value="Genomic_DNA"/>
</dbReference>
<evidence type="ECO:0000313" key="2">
    <source>
        <dbReference type="Proteomes" id="UP000078540"/>
    </source>
</evidence>
<sequence>MCFGTYMLIRAAITDYLLSQLKDAQNKMVCHDNCLSLGLATMDSQQIRLDEMFMNN</sequence>
<dbReference type="AlphaFoldDB" id="A0A151HZY8"/>